<dbReference type="EMBL" id="HACM01009764">
    <property type="protein sequence ID" value="CRZ10206.1"/>
    <property type="molecule type" value="Transcribed_RNA"/>
</dbReference>
<sequence>MINALGIKGNKVIGNTYSVPPRPPTSTPWVVISPGSGLSLFGLSASASPFHQSGKFSSILSHYKLGQIPNIHGARVIICWNTEWSRKFEQCIAHDLAILGADQVAFIPSPLLTTLASKQPSNTVLVINIGFRHVSVSPVCFGQIFTWAQTVLSSSFLDIFTDYADLPKSDIIESAIVEFVKKLGIYNVYEVRDYRESTREMPLKDNNGTSIKQISYGLMQVVLNDFMDDMCDIVLESLSRCPIDCRRPLSRSIALSGGMALIPGIQQKFMHCMSQKISNDPSRAYLRGLIHTFRFVKSSFPVEHLEWIGACILSQIGVPHQSVMTNEQCLDPRLNITNLQSQSTSFVKKSREEGCKVVISKLR</sequence>
<evidence type="ECO:0000256" key="2">
    <source>
        <dbReference type="RuleBase" id="RU000487"/>
    </source>
</evidence>
<dbReference type="InterPro" id="IPR004000">
    <property type="entry name" value="Actin"/>
</dbReference>
<dbReference type="Gene3D" id="3.90.640.10">
    <property type="entry name" value="Actin, Chain A, domain 4"/>
    <property type="match status" value="1"/>
</dbReference>
<organism evidence="3">
    <name type="scientific">Spongospora subterranea</name>
    <dbReference type="NCBI Taxonomy" id="70186"/>
    <lineage>
        <taxon>Eukaryota</taxon>
        <taxon>Sar</taxon>
        <taxon>Rhizaria</taxon>
        <taxon>Endomyxa</taxon>
        <taxon>Phytomyxea</taxon>
        <taxon>Plasmodiophorida</taxon>
        <taxon>Plasmodiophoridae</taxon>
        <taxon>Spongospora</taxon>
    </lineage>
</organism>
<dbReference type="PANTHER" id="PTHR11937">
    <property type="entry name" value="ACTIN"/>
    <property type="match status" value="1"/>
</dbReference>
<dbReference type="SMART" id="SM00268">
    <property type="entry name" value="ACTIN"/>
    <property type="match status" value="1"/>
</dbReference>
<dbReference type="AlphaFoldDB" id="A0A0H5R8T8"/>
<proteinExistence type="inferred from homology"/>
<dbReference type="Pfam" id="PF00022">
    <property type="entry name" value="Actin"/>
    <property type="match status" value="1"/>
</dbReference>
<dbReference type="Gene3D" id="3.30.420.40">
    <property type="match status" value="2"/>
</dbReference>
<dbReference type="InterPro" id="IPR043129">
    <property type="entry name" value="ATPase_NBD"/>
</dbReference>
<dbReference type="SUPFAM" id="SSF53067">
    <property type="entry name" value="Actin-like ATPase domain"/>
    <property type="match status" value="1"/>
</dbReference>
<comment type="catalytic activity">
    <reaction evidence="1">
        <text>ATP + H2O = ADP + phosphate + H(+)</text>
        <dbReference type="Rhea" id="RHEA:13065"/>
        <dbReference type="ChEBI" id="CHEBI:15377"/>
        <dbReference type="ChEBI" id="CHEBI:15378"/>
        <dbReference type="ChEBI" id="CHEBI:30616"/>
        <dbReference type="ChEBI" id="CHEBI:43474"/>
        <dbReference type="ChEBI" id="CHEBI:456216"/>
    </reaction>
</comment>
<accession>A0A0H5R8T8</accession>
<comment type="similarity">
    <text evidence="2">Belongs to the actin family.</text>
</comment>
<evidence type="ECO:0000313" key="3">
    <source>
        <dbReference type="EMBL" id="CRZ10206.1"/>
    </source>
</evidence>
<evidence type="ECO:0000256" key="1">
    <source>
        <dbReference type="ARBA" id="ARBA00049360"/>
    </source>
</evidence>
<protein>
    <submittedName>
        <fullName evidence="3">Uncharacterized protein</fullName>
    </submittedName>
</protein>
<reference evidence="3" key="1">
    <citation type="submission" date="2015-04" db="EMBL/GenBank/DDBJ databases">
        <title>The genome sequence of the plant pathogenic Rhizarian Plasmodiophora brassicae reveals insights in its biotrophic life cycle and the origin of chitin synthesis.</title>
        <authorList>
            <person name="Schwelm A."/>
            <person name="Fogelqvist J."/>
            <person name="Knaust A."/>
            <person name="Julke S."/>
            <person name="Lilja T."/>
            <person name="Dhandapani V."/>
            <person name="Bonilla-Rosso G."/>
            <person name="Karlsson M."/>
            <person name="Shevchenko A."/>
            <person name="Choi S.R."/>
            <person name="Kim H.G."/>
            <person name="Park J.Y."/>
            <person name="Lim Y.P."/>
            <person name="Ludwig-Muller J."/>
            <person name="Dixelius C."/>
        </authorList>
    </citation>
    <scope>NUCLEOTIDE SEQUENCE</scope>
    <source>
        <tissue evidence="3">Potato root galls</tissue>
    </source>
</reference>
<name>A0A0H5R8T8_9EUKA</name>